<evidence type="ECO:0000256" key="3">
    <source>
        <dbReference type="ARBA" id="ARBA00023163"/>
    </source>
</evidence>
<dbReference type="InterPro" id="IPR002577">
    <property type="entry name" value="HTH_HxlR"/>
</dbReference>
<keyword evidence="3" id="KW-0804">Transcription</keyword>
<evidence type="ECO:0000313" key="6">
    <source>
        <dbReference type="EMBL" id="ABK01047.1"/>
    </source>
</evidence>
<dbReference type="EMBL" id="DQ889677">
    <property type="protein sequence ID" value="ABK00781.1"/>
    <property type="molecule type" value="Genomic_DNA"/>
</dbReference>
<dbReference type="InterPro" id="IPR036388">
    <property type="entry name" value="WH-like_DNA-bd_sf"/>
</dbReference>
<dbReference type="GO" id="GO:0003677">
    <property type="term" value="F:DNA binding"/>
    <property type="evidence" value="ECO:0007669"/>
    <property type="project" value="UniProtKB-KW"/>
</dbReference>
<feature type="domain" description="HTH hxlR-type" evidence="4">
    <location>
        <begin position="61"/>
        <end position="160"/>
    </location>
</feature>
<organism evidence="5">
    <name type="scientific">Bacillus cereus</name>
    <dbReference type="NCBI Taxonomy" id="1396"/>
    <lineage>
        <taxon>Bacteria</taxon>
        <taxon>Bacillati</taxon>
        <taxon>Bacillota</taxon>
        <taxon>Bacilli</taxon>
        <taxon>Bacillales</taxon>
        <taxon>Bacillaceae</taxon>
        <taxon>Bacillus</taxon>
        <taxon>Bacillus cereus group</taxon>
    </lineage>
</organism>
<evidence type="ECO:0000259" key="4">
    <source>
        <dbReference type="PROSITE" id="PS51118"/>
    </source>
</evidence>
<dbReference type="InterPro" id="IPR036390">
    <property type="entry name" value="WH_DNA-bd_sf"/>
</dbReference>
<evidence type="ECO:0000313" key="5">
    <source>
        <dbReference type="EMBL" id="ABK00781.1"/>
    </source>
</evidence>
<keyword evidence="2" id="KW-0238">DNA-binding</keyword>
<dbReference type="SUPFAM" id="SSF46785">
    <property type="entry name" value="Winged helix' DNA-binding domain"/>
    <property type="match status" value="1"/>
</dbReference>
<name>A1BZG4_BACCE</name>
<accession>A1BZG4</accession>
<proteinExistence type="predicted"/>
<reference evidence="5" key="1">
    <citation type="journal article" date="2007" name="J. Bacteriol.">
        <title>Complete sequence analysis of novel plasmids from emetic and periodontal Bacillus cereus isolates reveals a common evolutionary history among the B. cereus-group plasmids, including Bacillus anthracis pXO1.</title>
        <authorList>
            <person name="Rasko D.A."/>
            <person name="Rosovitz M.J."/>
            <person name="Okstad O.A."/>
            <person name="Fouts D.E."/>
            <person name="Jiang L."/>
            <person name="Cer R.Z."/>
            <person name="Kolsto A.B."/>
            <person name="Gill S.R."/>
            <person name="Ravel J."/>
        </authorList>
    </citation>
    <scope>NUCLEOTIDE SEQUENCE</scope>
    <source>
        <strain evidence="6">AH818</strain>
        <strain evidence="5">AH820</strain>
        <plasmid evidence="5">pPER272</plasmid>
    </source>
</reference>
<evidence type="ECO:0000256" key="1">
    <source>
        <dbReference type="ARBA" id="ARBA00023015"/>
    </source>
</evidence>
<protein>
    <submittedName>
        <fullName evidence="5">Putative transcriptional regulator</fullName>
    </submittedName>
</protein>
<dbReference type="PROSITE" id="PS51118">
    <property type="entry name" value="HTH_HXLR"/>
    <property type="match status" value="1"/>
</dbReference>
<evidence type="ECO:0000256" key="2">
    <source>
        <dbReference type="ARBA" id="ARBA00023125"/>
    </source>
</evidence>
<geneLocation type="plasmid" evidence="5">
    <name>pPER272</name>
</geneLocation>
<dbReference type="Pfam" id="PF01638">
    <property type="entry name" value="HxlR"/>
    <property type="match status" value="1"/>
</dbReference>
<gene>
    <name evidence="6" type="ORF">pPER272_0135</name>
    <name evidence="5" type="ORF">pPER272_AH820_0135</name>
</gene>
<sequence length="167" mass="19700">MQQQLYFSIESLLSFFIVYTTKITLYNFNYNTDKFVTINIFFARGRSKIMVIHYKDKEFFTGKDLALSVIGGRWKIAIIWCLLQRSPLRLSEIQKKLPEVNQRMLIRQLRELEDDKIITRCVYPVVPPKVEYELSEIGHQLENVVTAICDWGDDFSDFVEKDSDELS</sequence>
<dbReference type="AlphaFoldDB" id="A1BZG4"/>
<dbReference type="PANTHER" id="PTHR33204:SF29">
    <property type="entry name" value="TRANSCRIPTIONAL REGULATOR"/>
    <property type="match status" value="1"/>
</dbReference>
<keyword evidence="1" id="KW-0805">Transcription regulation</keyword>
<keyword evidence="5" id="KW-0614">Plasmid</keyword>
<dbReference type="Gene3D" id="1.10.10.10">
    <property type="entry name" value="Winged helix-like DNA-binding domain superfamily/Winged helix DNA-binding domain"/>
    <property type="match status" value="1"/>
</dbReference>
<dbReference type="EMBL" id="DQ889678">
    <property type="protein sequence ID" value="ABK01047.1"/>
    <property type="molecule type" value="Genomic_DNA"/>
</dbReference>
<dbReference type="PANTHER" id="PTHR33204">
    <property type="entry name" value="TRANSCRIPTIONAL REGULATOR, MARR FAMILY"/>
    <property type="match status" value="1"/>
</dbReference>